<dbReference type="InterPro" id="IPR051013">
    <property type="entry name" value="MBL_superfamily_lactonases"/>
</dbReference>
<sequence length="247" mass="27293">MTCFPALTFLLRHPTFGAMLFDTGYSQHFFDATHRLPERLYRAITPPRLGEKESLHNQLDRDGIASHHIAAVMLSHLHGDHMGGLHDFPHSTILCSREGWNDLRAHSRFGALKRGLLPALLPADFEQRVQWIEDLSPVALSDAFAEFQTGYDLLGDGSMLAIALPGHAAGHYGLLFQASNGEQVFLIADAAWSSQALLDGIPPPGIVTSWLGDTPSYLATLARLQRLRQSDPALRIVPSHCEEHRPP</sequence>
<proteinExistence type="inferred from homology"/>
<evidence type="ECO:0000313" key="8">
    <source>
        <dbReference type="Proteomes" id="UP000620046"/>
    </source>
</evidence>
<dbReference type="SMART" id="SM00849">
    <property type="entry name" value="Lactamase_B"/>
    <property type="match status" value="1"/>
</dbReference>
<dbReference type="PANTHER" id="PTHR42978">
    <property type="entry name" value="QUORUM-QUENCHING LACTONASE YTNP-RELATED-RELATED"/>
    <property type="match status" value="1"/>
</dbReference>
<evidence type="ECO:0000256" key="4">
    <source>
        <dbReference type="ARBA" id="ARBA00022801"/>
    </source>
</evidence>
<keyword evidence="5" id="KW-0862">Zinc</keyword>
<dbReference type="EMBL" id="BMJA01000001">
    <property type="protein sequence ID" value="GGA22217.1"/>
    <property type="molecule type" value="Genomic_DNA"/>
</dbReference>
<comment type="cofactor">
    <cofactor evidence="1">
        <name>Zn(2+)</name>
        <dbReference type="ChEBI" id="CHEBI:29105"/>
    </cofactor>
</comment>
<keyword evidence="4" id="KW-0378">Hydrolase</keyword>
<name>A0ABQ1FMH5_9GAMM</name>
<dbReference type="InterPro" id="IPR036866">
    <property type="entry name" value="RibonucZ/Hydroxyglut_hydro"/>
</dbReference>
<evidence type="ECO:0000259" key="6">
    <source>
        <dbReference type="SMART" id="SM00849"/>
    </source>
</evidence>
<evidence type="ECO:0000313" key="7">
    <source>
        <dbReference type="EMBL" id="GGA22217.1"/>
    </source>
</evidence>
<protein>
    <submittedName>
        <fullName evidence="7">MBL fold metallo-hydrolase</fullName>
    </submittedName>
</protein>
<dbReference type="Proteomes" id="UP000620046">
    <property type="component" value="Unassembled WGS sequence"/>
</dbReference>
<comment type="similarity">
    <text evidence="2">Belongs to the metallo-beta-lactamase superfamily.</text>
</comment>
<organism evidence="7 8">
    <name type="scientific">Dyella nitratireducens</name>
    <dbReference type="NCBI Taxonomy" id="1849580"/>
    <lineage>
        <taxon>Bacteria</taxon>
        <taxon>Pseudomonadati</taxon>
        <taxon>Pseudomonadota</taxon>
        <taxon>Gammaproteobacteria</taxon>
        <taxon>Lysobacterales</taxon>
        <taxon>Rhodanobacteraceae</taxon>
        <taxon>Dyella</taxon>
    </lineage>
</organism>
<comment type="caution">
    <text evidence="7">The sequence shown here is derived from an EMBL/GenBank/DDBJ whole genome shotgun (WGS) entry which is preliminary data.</text>
</comment>
<reference evidence="8" key="1">
    <citation type="journal article" date="2019" name="Int. J. Syst. Evol. Microbiol.">
        <title>The Global Catalogue of Microorganisms (GCM) 10K type strain sequencing project: providing services to taxonomists for standard genome sequencing and annotation.</title>
        <authorList>
            <consortium name="The Broad Institute Genomics Platform"/>
            <consortium name="The Broad Institute Genome Sequencing Center for Infectious Disease"/>
            <person name="Wu L."/>
            <person name="Ma J."/>
        </authorList>
    </citation>
    <scope>NUCLEOTIDE SEQUENCE [LARGE SCALE GENOMIC DNA]</scope>
    <source>
        <strain evidence="8">CGMCC 1.15439</strain>
    </source>
</reference>
<dbReference type="CDD" id="cd07730">
    <property type="entry name" value="metallo-hydrolase-like_MBL-fold"/>
    <property type="match status" value="1"/>
</dbReference>
<dbReference type="PANTHER" id="PTHR42978:SF2">
    <property type="entry name" value="102 KBASES UNSTABLE REGION: FROM 1 TO 119443"/>
    <property type="match status" value="1"/>
</dbReference>
<evidence type="ECO:0000256" key="5">
    <source>
        <dbReference type="ARBA" id="ARBA00022833"/>
    </source>
</evidence>
<evidence type="ECO:0000256" key="2">
    <source>
        <dbReference type="ARBA" id="ARBA00007749"/>
    </source>
</evidence>
<feature type="domain" description="Metallo-beta-lactamase" evidence="6">
    <location>
        <begin position="5"/>
        <end position="240"/>
    </location>
</feature>
<dbReference type="Pfam" id="PF00753">
    <property type="entry name" value="Lactamase_B"/>
    <property type="match status" value="1"/>
</dbReference>
<gene>
    <name evidence="7" type="primary">gumP</name>
    <name evidence="7" type="ORF">GCM10010981_08010</name>
</gene>
<dbReference type="SUPFAM" id="SSF56281">
    <property type="entry name" value="Metallo-hydrolase/oxidoreductase"/>
    <property type="match status" value="1"/>
</dbReference>
<keyword evidence="8" id="KW-1185">Reference proteome</keyword>
<evidence type="ECO:0000256" key="1">
    <source>
        <dbReference type="ARBA" id="ARBA00001947"/>
    </source>
</evidence>
<keyword evidence="3" id="KW-0479">Metal-binding</keyword>
<accession>A0ABQ1FMH5</accession>
<dbReference type="Gene3D" id="3.60.15.10">
    <property type="entry name" value="Ribonuclease Z/Hydroxyacylglutathione hydrolase-like"/>
    <property type="match status" value="1"/>
</dbReference>
<evidence type="ECO:0000256" key="3">
    <source>
        <dbReference type="ARBA" id="ARBA00022723"/>
    </source>
</evidence>
<dbReference type="InterPro" id="IPR001279">
    <property type="entry name" value="Metallo-B-lactamas"/>
</dbReference>